<organism evidence="4 5">
    <name type="scientific">Actinia tenebrosa</name>
    <name type="common">Australian red waratah sea anemone</name>
    <dbReference type="NCBI Taxonomy" id="6105"/>
    <lineage>
        <taxon>Eukaryota</taxon>
        <taxon>Metazoa</taxon>
        <taxon>Cnidaria</taxon>
        <taxon>Anthozoa</taxon>
        <taxon>Hexacorallia</taxon>
        <taxon>Actiniaria</taxon>
        <taxon>Actiniidae</taxon>
        <taxon>Actinia</taxon>
    </lineage>
</organism>
<dbReference type="AlphaFoldDB" id="A0A6P8H9N7"/>
<dbReference type="Proteomes" id="UP000515163">
    <property type="component" value="Unplaced"/>
</dbReference>
<reference evidence="5" key="1">
    <citation type="submission" date="2025-08" db="UniProtKB">
        <authorList>
            <consortium name="RefSeq"/>
        </authorList>
    </citation>
    <scope>IDENTIFICATION</scope>
</reference>
<dbReference type="GeneID" id="116289147"/>
<feature type="compositionally biased region" description="Basic and acidic residues" evidence="1">
    <location>
        <begin position="284"/>
        <end position="299"/>
    </location>
</feature>
<name>A0A6P8H9N7_ACTTE</name>
<keyword evidence="4" id="KW-1185">Reference proteome</keyword>
<keyword evidence="2" id="KW-1133">Transmembrane helix</keyword>
<dbReference type="KEGG" id="aten:116289147"/>
<keyword evidence="3" id="KW-0732">Signal</keyword>
<gene>
    <name evidence="5" type="primary">LOC116289147</name>
</gene>
<feature type="transmembrane region" description="Helical" evidence="2">
    <location>
        <begin position="226"/>
        <end position="246"/>
    </location>
</feature>
<feature type="region of interest" description="Disordered" evidence="1">
    <location>
        <begin position="255"/>
        <end position="308"/>
    </location>
</feature>
<evidence type="ECO:0000256" key="3">
    <source>
        <dbReference type="SAM" id="SignalP"/>
    </source>
</evidence>
<feature type="chain" id="PRO_5028144910" evidence="3">
    <location>
        <begin position="25"/>
        <end position="440"/>
    </location>
</feature>
<evidence type="ECO:0000256" key="2">
    <source>
        <dbReference type="SAM" id="Phobius"/>
    </source>
</evidence>
<keyword evidence="2" id="KW-0472">Membrane</keyword>
<evidence type="ECO:0000256" key="1">
    <source>
        <dbReference type="SAM" id="MobiDB-lite"/>
    </source>
</evidence>
<keyword evidence="2" id="KW-0812">Transmembrane</keyword>
<evidence type="ECO:0000313" key="5">
    <source>
        <dbReference type="RefSeq" id="XP_031551883.1"/>
    </source>
</evidence>
<feature type="compositionally biased region" description="Low complexity" evidence="1">
    <location>
        <begin position="47"/>
        <end position="79"/>
    </location>
</feature>
<feature type="signal peptide" evidence="3">
    <location>
        <begin position="1"/>
        <end position="24"/>
    </location>
</feature>
<proteinExistence type="predicted"/>
<accession>A0A6P8H9N7</accession>
<protein>
    <submittedName>
        <fullName evidence="5">Uncharacterized protein DDB_G0290587-like</fullName>
    </submittedName>
</protein>
<sequence>MGVKVLMQWTVFCIILVIVKTTSALNTTTPANTAASAIRTTVTTTVNTTTPSATTSPTIAAPTTAASPTAASTTATGPTTPKPTTPAYEPSVIITVSFTFSWAQLCRHIENFQKGLAEVLFENKNGIPYKIDYKRIHIIDSECHNGGFTRSAEEAQLKFYVTEKGSDKVDKEMTTKAYELLDNYVKNNKMRELVKEFEGKVKSVSIGGPDAPTPKTEPLFNENERIGIGIGVALIIVLIVTVICVCRASTKKKNSGQSRLHQLENEDQMPIDSPDGPTSNGKRTRTEEVQLTEISRENNLEANASSAIEDKKEEICPLAESEKSSIVELEMGKITEDVRGTENPAFFAEENETEPVESIVQNAAIVTREEKAENTEKYVTEQETKEKEKVGEIEKETVAIVGEKKKDEEEKEKQEKENVEPAASNLGFEDKEEEEEDTKL</sequence>
<dbReference type="RefSeq" id="XP_031551883.1">
    <property type="nucleotide sequence ID" value="XM_031696023.1"/>
</dbReference>
<feature type="region of interest" description="Disordered" evidence="1">
    <location>
        <begin position="47"/>
        <end position="86"/>
    </location>
</feature>
<dbReference type="OrthoDB" id="10660889at2759"/>
<feature type="region of interest" description="Disordered" evidence="1">
    <location>
        <begin position="372"/>
        <end position="440"/>
    </location>
</feature>
<dbReference type="InParanoid" id="A0A6P8H9N7"/>
<evidence type="ECO:0000313" key="4">
    <source>
        <dbReference type="Proteomes" id="UP000515163"/>
    </source>
</evidence>
<feature type="compositionally biased region" description="Acidic residues" evidence="1">
    <location>
        <begin position="430"/>
        <end position="440"/>
    </location>
</feature>
<feature type="compositionally biased region" description="Basic and acidic residues" evidence="1">
    <location>
        <begin position="372"/>
        <end position="419"/>
    </location>
</feature>